<accession>A0A437L118</accession>
<protein>
    <recommendedName>
        <fullName evidence="3">Addiction module protein</fullName>
    </recommendedName>
</protein>
<reference evidence="1 2" key="1">
    <citation type="submission" date="2019-01" db="EMBL/GenBank/DDBJ databases">
        <authorList>
            <person name="Chen W.-M."/>
        </authorList>
    </citation>
    <scope>NUCLEOTIDE SEQUENCE [LARGE SCALE GENOMIC DNA]</scope>
    <source>
        <strain evidence="1 2">BBQ-12</strain>
    </source>
</reference>
<sequence length="72" mass="8466">MNLQLTKMELIEMLLSTKKATVLKKVKAILEEDQARLTEEDYKIIDSRRESHLRGESKSFSWEEAKQQILKS</sequence>
<evidence type="ECO:0000313" key="2">
    <source>
        <dbReference type="Proteomes" id="UP000285211"/>
    </source>
</evidence>
<proteinExistence type="predicted"/>
<dbReference type="AlphaFoldDB" id="A0A437L118"/>
<comment type="caution">
    <text evidence="1">The sequence shown here is derived from an EMBL/GenBank/DDBJ whole genome shotgun (WGS) entry which is preliminary data.</text>
</comment>
<dbReference type="OrthoDB" id="827658at2"/>
<dbReference type="Proteomes" id="UP000285211">
    <property type="component" value="Unassembled WGS sequence"/>
</dbReference>
<dbReference type="EMBL" id="SACJ01000002">
    <property type="protein sequence ID" value="RVT78557.1"/>
    <property type="molecule type" value="Genomic_DNA"/>
</dbReference>
<evidence type="ECO:0008006" key="3">
    <source>
        <dbReference type="Google" id="ProtNLM"/>
    </source>
</evidence>
<gene>
    <name evidence="1" type="ORF">EOD40_04810</name>
</gene>
<name>A0A437L118_9FLAO</name>
<evidence type="ECO:0000313" key="1">
    <source>
        <dbReference type="EMBL" id="RVT78557.1"/>
    </source>
</evidence>
<organism evidence="1 2">
    <name type="scientific">Flavobacterium sufflavum</name>
    <dbReference type="NCBI Taxonomy" id="1921138"/>
    <lineage>
        <taxon>Bacteria</taxon>
        <taxon>Pseudomonadati</taxon>
        <taxon>Bacteroidota</taxon>
        <taxon>Flavobacteriia</taxon>
        <taxon>Flavobacteriales</taxon>
        <taxon>Flavobacteriaceae</taxon>
        <taxon>Flavobacterium</taxon>
    </lineage>
</organism>
<keyword evidence="2" id="KW-1185">Reference proteome</keyword>